<dbReference type="AlphaFoldDB" id="A0A1M6BTK8"/>
<feature type="domain" description="SPOR" evidence="7">
    <location>
        <begin position="170"/>
        <end position="249"/>
    </location>
</feature>
<dbReference type="PANTHER" id="PTHR34183:SF1">
    <property type="entry name" value="ENDOLYTIC PEPTIDOGLYCAN TRANSGLYCOSYLASE RLPA"/>
    <property type="match status" value="1"/>
</dbReference>
<keyword evidence="4 8" id="KW-0449">Lipoprotein</keyword>
<comment type="subcellular location">
    <subcellularLocation>
        <location evidence="4">Cell membrane</location>
        <topology evidence="4">Lipid-anchor</topology>
    </subcellularLocation>
</comment>
<dbReference type="Gene3D" id="2.40.40.10">
    <property type="entry name" value="RlpA-like domain"/>
    <property type="match status" value="1"/>
</dbReference>
<evidence type="ECO:0000256" key="3">
    <source>
        <dbReference type="ARBA" id="ARBA00023316"/>
    </source>
</evidence>
<keyword evidence="2 4" id="KW-0456">Lyase</keyword>
<dbReference type="Pfam" id="PF03330">
    <property type="entry name" value="DPBB_1"/>
    <property type="match status" value="1"/>
</dbReference>
<dbReference type="FunFam" id="2.40.40.10:FF:000003">
    <property type="entry name" value="Endolytic peptidoglycan transglycosylase RlpA"/>
    <property type="match status" value="1"/>
</dbReference>
<dbReference type="NCBIfam" id="TIGR00413">
    <property type="entry name" value="rlpA"/>
    <property type="match status" value="1"/>
</dbReference>
<dbReference type="STRING" id="1122189.SAMN02745165_00294"/>
<name>A0A1M6BTK8_MALRU</name>
<comment type="similarity">
    <text evidence="4 5">Belongs to the RlpA family.</text>
</comment>
<evidence type="ECO:0000256" key="5">
    <source>
        <dbReference type="RuleBase" id="RU003495"/>
    </source>
</evidence>
<feature type="signal peptide" evidence="6">
    <location>
        <begin position="1"/>
        <end position="21"/>
    </location>
</feature>
<accession>A0A1M6BTK8</accession>
<dbReference type="InterPro" id="IPR007730">
    <property type="entry name" value="SPOR-like_dom"/>
</dbReference>
<comment type="function">
    <text evidence="4">Lytic transglycosylase with a strong preference for naked glycan strands that lack stem peptides.</text>
</comment>
<dbReference type="PANTHER" id="PTHR34183">
    <property type="entry name" value="ENDOLYTIC PEPTIDOGLYCAN TRANSGLYCOSYLASE RLPA"/>
    <property type="match status" value="1"/>
</dbReference>
<evidence type="ECO:0000256" key="1">
    <source>
        <dbReference type="ARBA" id="ARBA00022729"/>
    </source>
</evidence>
<dbReference type="InterPro" id="IPR012997">
    <property type="entry name" value="RplA"/>
</dbReference>
<dbReference type="OrthoDB" id="9779128at2"/>
<keyword evidence="4" id="KW-0472">Membrane</keyword>
<proteinExistence type="inferred from homology"/>
<protein>
    <recommendedName>
        <fullName evidence="4">Probable endolytic peptidoglycan transglycosylase RlpA</fullName>
        <ecNumber evidence="4">4.2.2.-</ecNumber>
    </recommendedName>
</protein>
<evidence type="ECO:0000256" key="6">
    <source>
        <dbReference type="SAM" id="SignalP"/>
    </source>
</evidence>
<dbReference type="InterPro" id="IPR036908">
    <property type="entry name" value="RlpA-like_sf"/>
</dbReference>
<dbReference type="InterPro" id="IPR009009">
    <property type="entry name" value="RlpA-like_DPBB"/>
</dbReference>
<reference evidence="8 9" key="1">
    <citation type="submission" date="2016-11" db="EMBL/GenBank/DDBJ databases">
        <authorList>
            <person name="Jaros S."/>
            <person name="Januszkiewicz K."/>
            <person name="Wedrychowicz H."/>
        </authorList>
    </citation>
    <scope>NUCLEOTIDE SEQUENCE [LARGE SCALE GENOMIC DNA]</scope>
    <source>
        <strain evidence="8 9">DSM 5091</strain>
    </source>
</reference>
<keyword evidence="4" id="KW-1003">Cell membrane</keyword>
<dbReference type="RefSeq" id="WP_072904969.1">
    <property type="nucleotide sequence ID" value="NZ_FQZT01000001.1"/>
</dbReference>
<dbReference type="GO" id="GO:0005886">
    <property type="term" value="C:plasma membrane"/>
    <property type="evidence" value="ECO:0007669"/>
    <property type="project" value="UniProtKB-SubCell"/>
</dbReference>
<keyword evidence="4" id="KW-0564">Palmitate</keyword>
<gene>
    <name evidence="4" type="primary">rlpA</name>
    <name evidence="8" type="ORF">SAMN02745165_00294</name>
</gene>
<evidence type="ECO:0000256" key="4">
    <source>
        <dbReference type="HAMAP-Rule" id="MF_02071"/>
    </source>
</evidence>
<dbReference type="Gene3D" id="3.30.70.1070">
    <property type="entry name" value="Sporulation related repeat"/>
    <property type="match status" value="1"/>
</dbReference>
<dbReference type="CDD" id="cd22268">
    <property type="entry name" value="DPBB_RlpA-like"/>
    <property type="match status" value="1"/>
</dbReference>
<organism evidence="8 9">
    <name type="scientific">Malonomonas rubra DSM 5091</name>
    <dbReference type="NCBI Taxonomy" id="1122189"/>
    <lineage>
        <taxon>Bacteria</taxon>
        <taxon>Pseudomonadati</taxon>
        <taxon>Thermodesulfobacteriota</taxon>
        <taxon>Desulfuromonadia</taxon>
        <taxon>Desulfuromonadales</taxon>
        <taxon>Geopsychrobacteraceae</taxon>
        <taxon>Malonomonas</taxon>
    </lineage>
</organism>
<keyword evidence="9" id="KW-1185">Reference proteome</keyword>
<dbReference type="PROSITE" id="PS51724">
    <property type="entry name" value="SPOR"/>
    <property type="match status" value="1"/>
</dbReference>
<evidence type="ECO:0000256" key="2">
    <source>
        <dbReference type="ARBA" id="ARBA00023239"/>
    </source>
</evidence>
<keyword evidence="3 4" id="KW-0961">Cell wall biogenesis/degradation</keyword>
<dbReference type="GO" id="GO:0071555">
    <property type="term" value="P:cell wall organization"/>
    <property type="evidence" value="ECO:0007669"/>
    <property type="project" value="UniProtKB-KW"/>
</dbReference>
<dbReference type="PROSITE" id="PS51257">
    <property type="entry name" value="PROKAR_LIPOPROTEIN"/>
    <property type="match status" value="1"/>
</dbReference>
<dbReference type="GO" id="GO:0008932">
    <property type="term" value="F:lytic endotransglycosylase activity"/>
    <property type="evidence" value="ECO:0007669"/>
    <property type="project" value="UniProtKB-UniRule"/>
</dbReference>
<dbReference type="EMBL" id="FQZT01000001">
    <property type="protein sequence ID" value="SHI52021.1"/>
    <property type="molecule type" value="Genomic_DNA"/>
</dbReference>
<dbReference type="InterPro" id="IPR034718">
    <property type="entry name" value="RlpA"/>
</dbReference>
<keyword evidence="1 6" id="KW-0732">Signal</keyword>
<feature type="chain" id="PRO_5013406726" description="Probable endolytic peptidoglycan transglycosylase RlpA" evidence="6">
    <location>
        <begin position="22"/>
        <end position="250"/>
    </location>
</feature>
<evidence type="ECO:0000313" key="9">
    <source>
        <dbReference type="Proteomes" id="UP000184171"/>
    </source>
</evidence>
<dbReference type="InterPro" id="IPR036680">
    <property type="entry name" value="SPOR-like_sf"/>
</dbReference>
<dbReference type="GO" id="GO:0000270">
    <property type="term" value="P:peptidoglycan metabolic process"/>
    <property type="evidence" value="ECO:0007669"/>
    <property type="project" value="UniProtKB-UniRule"/>
</dbReference>
<evidence type="ECO:0000259" key="7">
    <source>
        <dbReference type="PROSITE" id="PS51724"/>
    </source>
</evidence>
<dbReference type="Pfam" id="PF05036">
    <property type="entry name" value="SPOR"/>
    <property type="match status" value="1"/>
</dbReference>
<evidence type="ECO:0000313" key="8">
    <source>
        <dbReference type="EMBL" id="SHI52021.1"/>
    </source>
</evidence>
<dbReference type="SUPFAM" id="SSF50685">
    <property type="entry name" value="Barwin-like endoglucanases"/>
    <property type="match status" value="1"/>
</dbReference>
<dbReference type="HAMAP" id="MF_02071">
    <property type="entry name" value="RlpA"/>
    <property type="match status" value="1"/>
</dbReference>
<dbReference type="EC" id="4.2.2.-" evidence="4"/>
<dbReference type="SUPFAM" id="SSF110997">
    <property type="entry name" value="Sporulation related repeat"/>
    <property type="match status" value="1"/>
</dbReference>
<dbReference type="GO" id="GO:0042834">
    <property type="term" value="F:peptidoglycan binding"/>
    <property type="evidence" value="ECO:0007669"/>
    <property type="project" value="InterPro"/>
</dbReference>
<dbReference type="Proteomes" id="UP000184171">
    <property type="component" value="Unassembled WGS sequence"/>
</dbReference>
<sequence length="250" mass="27725">MRLVLHCLLLLLLAFALSSCGGHTTRVIETPETRELKGWEKPYEVDGKRYDPLRDHSGFSQRGVASWYGRKFHGRKTSNGEIYNMYAMTAAHKTLPLGVYVRVTHLQNGCSIIVRVNDRGPFVAGRIIDLSYAAANKLGMADAGTAKVQVQALGYRQSDKGQISYRPPTSYDAGSFAVQIGAFSVQENAYRLASQMRSRYGKSEVQAVLVNGVKMYRVRVGDYHSLERAERAALDFANGGFRGSFVVAFD</sequence>